<evidence type="ECO:0000313" key="8">
    <source>
        <dbReference type="Proteomes" id="UP000234950"/>
    </source>
</evidence>
<dbReference type="InterPro" id="IPR006059">
    <property type="entry name" value="SBP"/>
</dbReference>
<dbReference type="CDD" id="cd14748">
    <property type="entry name" value="PBP2_UgpB"/>
    <property type="match status" value="1"/>
</dbReference>
<comment type="subcellular location">
    <subcellularLocation>
        <location evidence="1">Cell envelope</location>
    </subcellularLocation>
</comment>
<evidence type="ECO:0000256" key="3">
    <source>
        <dbReference type="ARBA" id="ARBA00022448"/>
    </source>
</evidence>
<gene>
    <name evidence="7" type="ORF">CVD27_19590</name>
</gene>
<evidence type="ECO:0000313" key="7">
    <source>
        <dbReference type="EMBL" id="PLS02365.1"/>
    </source>
</evidence>
<feature type="chain" id="PRO_5038530934" evidence="6">
    <location>
        <begin position="25"/>
        <end position="461"/>
    </location>
</feature>
<dbReference type="PANTHER" id="PTHR43649:SF31">
    <property type="entry name" value="SN-GLYCEROL-3-PHOSPHATE-BINDING PERIPLASMIC PROTEIN UGPB"/>
    <property type="match status" value="1"/>
</dbReference>
<dbReference type="EMBL" id="PGVE01000072">
    <property type="protein sequence ID" value="PLS02365.1"/>
    <property type="molecule type" value="Genomic_DNA"/>
</dbReference>
<sequence>MKLAKKGGLLLSAAALALSLTACSSTQTTNNAEAKTKVQTVPVEKDGNKIVIRFWHAMSGDLEKRLNEIVAQYNQSQDKYEIKPEFEGTYEELLTKFRSTAASKDVPALVQSSEITTKYMIDSKKITPVQEWIDKDHYDTSKLEKAITNYYSVNGKMYSMPFNSSTPVLVYNKDAFKKAGLDPEKAPSTYSELKDAADKLTIKEGNTTKQYGFTMLNYGWFFEELLAAQGGLYVDHENGRKGGAEKAVFNGKEGQKVFNLLNDLNKNGNLGKYGNDWDGMRAAFQSGQVAMYLDSSAGIRNIIDTSKFNVGVAYLPHPDGVKPKGVVIGGASLWMTNMVGDETQKGAWDFMEYLTKADVQAKWHTETGYFPITPAAYKDPSIAEEYKKYPQLKVTVDQLQATKSTPATQGALISVFPESRDAVVKSLEAMYGGNDPKQALDDAAKATDRAIEIANRTNGAK</sequence>
<dbReference type="PROSITE" id="PS01037">
    <property type="entry name" value="SBP_BACTERIAL_1"/>
    <property type="match status" value="1"/>
</dbReference>
<dbReference type="PROSITE" id="PS51257">
    <property type="entry name" value="PROKAR_LIPOPROTEIN"/>
    <property type="match status" value="1"/>
</dbReference>
<dbReference type="PANTHER" id="PTHR43649">
    <property type="entry name" value="ARABINOSE-BINDING PROTEIN-RELATED"/>
    <property type="match status" value="1"/>
</dbReference>
<keyword evidence="8" id="KW-1185">Reference proteome</keyword>
<dbReference type="Proteomes" id="UP000234950">
    <property type="component" value="Unassembled WGS sequence"/>
</dbReference>
<name>A0A2N5HA32_9BACI</name>
<dbReference type="GO" id="GO:0030313">
    <property type="term" value="C:cell envelope"/>
    <property type="evidence" value="ECO:0007669"/>
    <property type="project" value="UniProtKB-SubCell"/>
</dbReference>
<evidence type="ECO:0000256" key="2">
    <source>
        <dbReference type="ARBA" id="ARBA00008520"/>
    </source>
</evidence>
<comment type="similarity">
    <text evidence="2">Belongs to the bacterial solute-binding protein 1 family.</text>
</comment>
<accession>A0A2N5HA32</accession>
<feature type="signal peptide" evidence="6">
    <location>
        <begin position="1"/>
        <end position="24"/>
    </location>
</feature>
<proteinExistence type="inferred from homology"/>
<dbReference type="Pfam" id="PF13416">
    <property type="entry name" value="SBP_bac_8"/>
    <property type="match status" value="1"/>
</dbReference>
<dbReference type="GO" id="GO:0055085">
    <property type="term" value="P:transmembrane transport"/>
    <property type="evidence" value="ECO:0007669"/>
    <property type="project" value="InterPro"/>
</dbReference>
<keyword evidence="4 6" id="KW-0732">Signal</keyword>
<dbReference type="InterPro" id="IPR050490">
    <property type="entry name" value="Bact_solute-bd_prot1"/>
</dbReference>
<dbReference type="AlphaFoldDB" id="A0A2N5HA32"/>
<dbReference type="RefSeq" id="WP_101649624.1">
    <property type="nucleotide sequence ID" value="NZ_PGVE01000072.1"/>
</dbReference>
<evidence type="ECO:0000256" key="6">
    <source>
        <dbReference type="SAM" id="SignalP"/>
    </source>
</evidence>
<comment type="caution">
    <text evidence="7">The sequence shown here is derived from an EMBL/GenBank/DDBJ whole genome shotgun (WGS) entry which is preliminary data.</text>
</comment>
<dbReference type="Gene3D" id="3.40.190.10">
    <property type="entry name" value="Periplasmic binding protein-like II"/>
    <property type="match status" value="2"/>
</dbReference>
<keyword evidence="3" id="KW-0813">Transport</keyword>
<evidence type="ECO:0000256" key="4">
    <source>
        <dbReference type="ARBA" id="ARBA00022729"/>
    </source>
</evidence>
<dbReference type="InterPro" id="IPR006061">
    <property type="entry name" value="SBP_1_CS"/>
</dbReference>
<evidence type="ECO:0000256" key="1">
    <source>
        <dbReference type="ARBA" id="ARBA00004196"/>
    </source>
</evidence>
<dbReference type="OrthoDB" id="9768630at2"/>
<dbReference type="SUPFAM" id="SSF53850">
    <property type="entry name" value="Periplasmic binding protein-like II"/>
    <property type="match status" value="1"/>
</dbReference>
<evidence type="ECO:0000256" key="5">
    <source>
        <dbReference type="ARBA" id="ARBA00022764"/>
    </source>
</evidence>
<organism evidence="7 8">
    <name type="scientific">Neobacillus cucumis</name>
    <dbReference type="NCBI Taxonomy" id="1740721"/>
    <lineage>
        <taxon>Bacteria</taxon>
        <taxon>Bacillati</taxon>
        <taxon>Bacillota</taxon>
        <taxon>Bacilli</taxon>
        <taxon>Bacillales</taxon>
        <taxon>Bacillaceae</taxon>
        <taxon>Neobacillus</taxon>
    </lineage>
</organism>
<keyword evidence="5" id="KW-0574">Periplasm</keyword>
<reference evidence="7 8" key="1">
    <citation type="submission" date="2017-11" db="EMBL/GenBank/DDBJ databases">
        <title>Comparitive Functional Genomics of Dry Heat Resistant strains isolated from the Viking Spacecraft.</title>
        <authorList>
            <person name="Seuylemezian A."/>
            <person name="Cooper K."/>
            <person name="Vaishampayan P."/>
        </authorList>
    </citation>
    <scope>NUCLEOTIDE SEQUENCE [LARGE SCALE GENOMIC DNA]</scope>
    <source>
        <strain evidence="7 8">V32-6</strain>
    </source>
</reference>
<protein>
    <submittedName>
        <fullName evidence="7">ABC transporter substrate-binding protein</fullName>
    </submittedName>
</protein>